<dbReference type="OrthoDB" id="10516946at2759"/>
<sequence length="200" mass="22029">MPPIVMARVKDGDGLVYESTERRRREETAGEEPPTNASEFETPKGTAEMEVDPIEPPTDASKIESRKGTADMEEDFEREASIDAVEGRDGPETEEPPRETENVIVMEKGIVSSRSVACVSSSSLPELASTNVAVIEKESSIRSSSSRYGGRSNQPAYSMEGDLKNENPCRACLMNVDEDYGSLALRFKKIVWLYFAIALI</sequence>
<name>A0A8T2BBT8_ARASU</name>
<evidence type="ECO:0000256" key="1">
    <source>
        <dbReference type="SAM" id="MobiDB-lite"/>
    </source>
</evidence>
<evidence type="ECO:0000313" key="2">
    <source>
        <dbReference type="EMBL" id="KAG7584010.1"/>
    </source>
</evidence>
<dbReference type="AlphaFoldDB" id="A0A8T2BBT8"/>
<dbReference type="Proteomes" id="UP000694251">
    <property type="component" value="Chromosome 8"/>
</dbReference>
<dbReference type="EMBL" id="JAEFBJ010000008">
    <property type="protein sequence ID" value="KAG7584010.1"/>
    <property type="molecule type" value="Genomic_DNA"/>
</dbReference>
<keyword evidence="3" id="KW-1185">Reference proteome</keyword>
<comment type="caution">
    <text evidence="2">The sequence shown here is derived from an EMBL/GenBank/DDBJ whole genome shotgun (WGS) entry which is preliminary data.</text>
</comment>
<protein>
    <submittedName>
        <fullName evidence="2">Uncharacterized protein</fullName>
    </submittedName>
</protein>
<feature type="compositionally biased region" description="Basic and acidic residues" evidence="1">
    <location>
        <begin position="8"/>
        <end position="28"/>
    </location>
</feature>
<feature type="non-terminal residue" evidence="2">
    <location>
        <position position="200"/>
    </location>
</feature>
<feature type="compositionally biased region" description="Basic and acidic residues" evidence="1">
    <location>
        <begin position="61"/>
        <end position="70"/>
    </location>
</feature>
<accession>A0A8T2BBT8</accession>
<organism evidence="2 3">
    <name type="scientific">Arabidopsis suecica</name>
    <name type="common">Swedish thale-cress</name>
    <name type="synonym">Cardaminopsis suecica</name>
    <dbReference type="NCBI Taxonomy" id="45249"/>
    <lineage>
        <taxon>Eukaryota</taxon>
        <taxon>Viridiplantae</taxon>
        <taxon>Streptophyta</taxon>
        <taxon>Embryophyta</taxon>
        <taxon>Tracheophyta</taxon>
        <taxon>Spermatophyta</taxon>
        <taxon>Magnoliopsida</taxon>
        <taxon>eudicotyledons</taxon>
        <taxon>Gunneridae</taxon>
        <taxon>Pentapetalae</taxon>
        <taxon>rosids</taxon>
        <taxon>malvids</taxon>
        <taxon>Brassicales</taxon>
        <taxon>Brassicaceae</taxon>
        <taxon>Camelineae</taxon>
        <taxon>Arabidopsis</taxon>
    </lineage>
</organism>
<proteinExistence type="predicted"/>
<evidence type="ECO:0000313" key="3">
    <source>
        <dbReference type="Proteomes" id="UP000694251"/>
    </source>
</evidence>
<gene>
    <name evidence="2" type="ORF">ISN44_As08g035140</name>
</gene>
<feature type="compositionally biased region" description="Basic and acidic residues" evidence="1">
    <location>
        <begin position="78"/>
        <end position="100"/>
    </location>
</feature>
<feature type="region of interest" description="Disordered" evidence="1">
    <location>
        <begin position="1"/>
        <end position="100"/>
    </location>
</feature>
<reference evidence="2 3" key="1">
    <citation type="submission" date="2020-12" db="EMBL/GenBank/DDBJ databases">
        <title>Concerted genomic and epigenomic changes stabilize Arabidopsis allopolyploids.</title>
        <authorList>
            <person name="Chen Z."/>
        </authorList>
    </citation>
    <scope>NUCLEOTIDE SEQUENCE [LARGE SCALE GENOMIC DNA]</scope>
    <source>
        <strain evidence="2">As9502</strain>
        <tissue evidence="2">Leaf</tissue>
    </source>
</reference>